<evidence type="ECO:0000256" key="3">
    <source>
        <dbReference type="ARBA" id="ARBA00023163"/>
    </source>
</evidence>
<organism evidence="4 5">
    <name type="scientific">Flagellimonas iocasae</name>
    <dbReference type="NCBI Taxonomy" id="2055905"/>
    <lineage>
        <taxon>Bacteria</taxon>
        <taxon>Pseudomonadati</taxon>
        <taxon>Bacteroidota</taxon>
        <taxon>Flavobacteriia</taxon>
        <taxon>Flavobacteriales</taxon>
        <taxon>Flavobacteriaceae</taxon>
        <taxon>Flagellimonas</taxon>
    </lineage>
</organism>
<dbReference type="InterPro" id="IPR052362">
    <property type="entry name" value="HTH-GbsR_regulator"/>
</dbReference>
<dbReference type="InterPro" id="IPR036390">
    <property type="entry name" value="WH_DNA-bd_sf"/>
</dbReference>
<comment type="caution">
    <text evidence="4">The sequence shown here is derived from an EMBL/GenBank/DDBJ whole genome shotgun (WGS) entry which is preliminary data.</text>
</comment>
<proteinExistence type="predicted"/>
<dbReference type="Gene3D" id="1.10.10.10">
    <property type="entry name" value="Winged helix-like DNA-binding domain superfamily/Winged helix DNA-binding domain"/>
    <property type="match status" value="1"/>
</dbReference>
<evidence type="ECO:0000313" key="5">
    <source>
        <dbReference type="Proteomes" id="UP001597342"/>
    </source>
</evidence>
<keyword evidence="3" id="KW-0804">Transcription</keyword>
<keyword evidence="5" id="KW-1185">Reference proteome</keyword>
<dbReference type="PANTHER" id="PTHR38465:SF1">
    <property type="entry name" value="HTH-TYPE TRANSCRIPTIONAL REGULATOR MJ1563-RELATED"/>
    <property type="match status" value="1"/>
</dbReference>
<accession>A0ABW4XWZ6</accession>
<dbReference type="InterPro" id="IPR036388">
    <property type="entry name" value="WH-like_DNA-bd_sf"/>
</dbReference>
<dbReference type="EMBL" id="JBHUHU010000003">
    <property type="protein sequence ID" value="MFD2100017.1"/>
    <property type="molecule type" value="Genomic_DNA"/>
</dbReference>
<protein>
    <submittedName>
        <fullName evidence="4">GbsR/MarR family transcriptional regulator</fullName>
    </submittedName>
</protein>
<reference evidence="5" key="1">
    <citation type="journal article" date="2019" name="Int. J. Syst. Evol. Microbiol.">
        <title>The Global Catalogue of Microorganisms (GCM) 10K type strain sequencing project: providing services to taxonomists for standard genome sequencing and annotation.</title>
        <authorList>
            <consortium name="The Broad Institute Genomics Platform"/>
            <consortium name="The Broad Institute Genome Sequencing Center for Infectious Disease"/>
            <person name="Wu L."/>
            <person name="Ma J."/>
        </authorList>
    </citation>
    <scope>NUCLEOTIDE SEQUENCE [LARGE SCALE GENOMIC DNA]</scope>
    <source>
        <strain evidence="5">JCM 3389</strain>
    </source>
</reference>
<name>A0ABW4XWZ6_9FLAO</name>
<dbReference type="PANTHER" id="PTHR38465">
    <property type="entry name" value="HTH-TYPE TRANSCRIPTIONAL REGULATOR MJ1563-RELATED"/>
    <property type="match status" value="1"/>
</dbReference>
<dbReference type="RefSeq" id="WP_379830762.1">
    <property type="nucleotide sequence ID" value="NZ_JBHUHU010000003.1"/>
</dbReference>
<dbReference type="SUPFAM" id="SSF46785">
    <property type="entry name" value="Winged helix' DNA-binding domain"/>
    <property type="match status" value="1"/>
</dbReference>
<evidence type="ECO:0000256" key="2">
    <source>
        <dbReference type="ARBA" id="ARBA00023125"/>
    </source>
</evidence>
<keyword evidence="2" id="KW-0238">DNA-binding</keyword>
<keyword evidence="1" id="KW-0805">Transcription regulation</keyword>
<gene>
    <name evidence="4" type="ORF">ACFSJE_09545</name>
</gene>
<evidence type="ECO:0000256" key="1">
    <source>
        <dbReference type="ARBA" id="ARBA00023015"/>
    </source>
</evidence>
<sequence>MEKSKEELIETLGLHLEVENNLPPLAARIYAILILTNEDGLTFDDCLEKRGASKSSVSTSLNLLLKMEIISYFTKPGDRRRYFTLTERKAFFLSKLEESLKRIEKEKQIFELVQNYFKVNNPKKYEESKAKTSVYLNYITKHESLLKEHVKEYQEHL</sequence>
<dbReference type="Proteomes" id="UP001597342">
    <property type="component" value="Unassembled WGS sequence"/>
</dbReference>
<evidence type="ECO:0000313" key="4">
    <source>
        <dbReference type="EMBL" id="MFD2100017.1"/>
    </source>
</evidence>